<keyword evidence="4" id="KW-1185">Reference proteome</keyword>
<name>A0AAN8Y2B1_SOLBU</name>
<gene>
    <name evidence="3" type="ORF">RDI58_027680</name>
</gene>
<dbReference type="PANTHER" id="PTHR47873:SF1">
    <property type="entry name" value="ARM REPEAT SUPERFAMILY PROTEIN"/>
    <property type="match status" value="1"/>
</dbReference>
<evidence type="ECO:0000256" key="1">
    <source>
        <dbReference type="SAM" id="MobiDB-lite"/>
    </source>
</evidence>
<dbReference type="Gene3D" id="1.25.10.10">
    <property type="entry name" value="Leucine-rich Repeat Variant"/>
    <property type="match status" value="1"/>
</dbReference>
<feature type="domain" description="U-box" evidence="2">
    <location>
        <begin position="190"/>
        <end position="353"/>
    </location>
</feature>
<dbReference type="AlphaFoldDB" id="A0AAN8Y2B1"/>
<evidence type="ECO:0000259" key="2">
    <source>
        <dbReference type="Pfam" id="PF25598"/>
    </source>
</evidence>
<comment type="caution">
    <text evidence="3">The sequence shown here is derived from an EMBL/GenBank/DDBJ whole genome shotgun (WGS) entry which is preliminary data.</text>
</comment>
<dbReference type="InterPro" id="IPR011989">
    <property type="entry name" value="ARM-like"/>
</dbReference>
<dbReference type="PANTHER" id="PTHR47873">
    <property type="entry name" value="ARM REPEAT SUPERFAMILY PROTEIN"/>
    <property type="match status" value="1"/>
</dbReference>
<dbReference type="Proteomes" id="UP001371456">
    <property type="component" value="Unassembled WGS sequence"/>
</dbReference>
<dbReference type="InterPro" id="IPR058678">
    <property type="entry name" value="ARM_PUB"/>
</dbReference>
<organism evidence="3 4">
    <name type="scientific">Solanum bulbocastanum</name>
    <name type="common">Wild potato</name>
    <dbReference type="NCBI Taxonomy" id="147425"/>
    <lineage>
        <taxon>Eukaryota</taxon>
        <taxon>Viridiplantae</taxon>
        <taxon>Streptophyta</taxon>
        <taxon>Embryophyta</taxon>
        <taxon>Tracheophyta</taxon>
        <taxon>Spermatophyta</taxon>
        <taxon>Magnoliopsida</taxon>
        <taxon>eudicotyledons</taxon>
        <taxon>Gunneridae</taxon>
        <taxon>Pentapetalae</taxon>
        <taxon>asterids</taxon>
        <taxon>lamiids</taxon>
        <taxon>Solanales</taxon>
        <taxon>Solanaceae</taxon>
        <taxon>Solanoideae</taxon>
        <taxon>Solaneae</taxon>
        <taxon>Solanum</taxon>
    </lineage>
</organism>
<evidence type="ECO:0000313" key="3">
    <source>
        <dbReference type="EMBL" id="KAK6776679.1"/>
    </source>
</evidence>
<feature type="compositionally biased region" description="Low complexity" evidence="1">
    <location>
        <begin position="87"/>
        <end position="107"/>
    </location>
</feature>
<reference evidence="3 4" key="1">
    <citation type="submission" date="2024-02" db="EMBL/GenBank/DDBJ databases">
        <title>de novo genome assembly of Solanum bulbocastanum strain 11H21.</title>
        <authorList>
            <person name="Hosaka A.J."/>
        </authorList>
    </citation>
    <scope>NUCLEOTIDE SEQUENCE [LARGE SCALE GENOMIC DNA]</scope>
    <source>
        <tissue evidence="3">Young leaves</tissue>
    </source>
</reference>
<accession>A0AAN8Y2B1</accession>
<evidence type="ECO:0000313" key="4">
    <source>
        <dbReference type="Proteomes" id="UP001371456"/>
    </source>
</evidence>
<dbReference type="EMBL" id="JBANQN010000011">
    <property type="protein sequence ID" value="KAK6776679.1"/>
    <property type="molecule type" value="Genomic_DNA"/>
</dbReference>
<feature type="compositionally biased region" description="Acidic residues" evidence="1">
    <location>
        <begin position="358"/>
        <end position="368"/>
    </location>
</feature>
<dbReference type="InterPro" id="IPR016024">
    <property type="entry name" value="ARM-type_fold"/>
</dbReference>
<protein>
    <recommendedName>
        <fullName evidence="2">U-box domain-containing protein</fullName>
    </recommendedName>
</protein>
<dbReference type="Pfam" id="PF25598">
    <property type="entry name" value="ARM_PUB"/>
    <property type="match status" value="1"/>
</dbReference>
<dbReference type="SUPFAM" id="SSF48371">
    <property type="entry name" value="ARM repeat"/>
    <property type="match status" value="1"/>
</dbReference>
<feature type="region of interest" description="Disordered" evidence="1">
    <location>
        <begin position="59"/>
        <end position="114"/>
    </location>
</feature>
<sequence length="368" mass="39594">MNYPIPYNYCTHPFISHFLSLHFLFLSHQPTMKTHHHHPKLKTSFSCGFFRRCTQSVLSPTTTTPPTLPIPLSDQTPSPLPAPSPATAPASSSESSSSSNTNSQSFTQWRFPLPSSPPISHTNIYPRETMQITKIAPPVLYTNLEELFHVAELQLTSSTDLDKVKAMYLLEHSLVPNPVAAVDGGGGNSVACPDTVLRGVVGCLKDRRIAKSASKVLLALCLSENNRHVAVEVGAVGVVVDILSDLDVAAAERSLAALELLCTVAEGAEEVRAHALAVPMMVEVMGRMDGSRGKEYAISVLAVIYGGACDGAPLAAPPEEVARAVMLALQGDCSARGRRKGAQLLKILQNHGRPDPTRDEEEPEPRVV</sequence>
<proteinExistence type="predicted"/>
<feature type="region of interest" description="Disordered" evidence="1">
    <location>
        <begin position="349"/>
        <end position="368"/>
    </location>
</feature>